<keyword evidence="1" id="KW-1133">Transmembrane helix</keyword>
<reference evidence="2" key="2">
    <citation type="journal article" date="2024" name="Plant">
        <title>Genomic evolution and insights into agronomic trait innovations of Sesamum species.</title>
        <authorList>
            <person name="Miao H."/>
            <person name="Wang L."/>
            <person name="Qu L."/>
            <person name="Liu H."/>
            <person name="Sun Y."/>
            <person name="Le M."/>
            <person name="Wang Q."/>
            <person name="Wei S."/>
            <person name="Zheng Y."/>
            <person name="Lin W."/>
            <person name="Duan Y."/>
            <person name="Cao H."/>
            <person name="Xiong S."/>
            <person name="Wang X."/>
            <person name="Wei L."/>
            <person name="Li C."/>
            <person name="Ma Q."/>
            <person name="Ju M."/>
            <person name="Zhao R."/>
            <person name="Li G."/>
            <person name="Mu C."/>
            <person name="Tian Q."/>
            <person name="Mei H."/>
            <person name="Zhang T."/>
            <person name="Gao T."/>
            <person name="Zhang H."/>
        </authorList>
    </citation>
    <scope>NUCLEOTIDE SEQUENCE</scope>
    <source>
        <strain evidence="2">G02</strain>
    </source>
</reference>
<dbReference type="GO" id="GO:0016787">
    <property type="term" value="F:hydrolase activity"/>
    <property type="evidence" value="ECO:0007669"/>
    <property type="project" value="UniProtKB-KW"/>
</dbReference>
<keyword evidence="1" id="KW-0472">Membrane</keyword>
<keyword evidence="2" id="KW-0378">Hydrolase</keyword>
<accession>A0AAW2VJU0</accession>
<sequence>MLEPRETDIPALFLVFVVLPLVSYFVLGKWSETEKRKERTSLITEGAAEEARQAKDMAVGSVMPVLHLPNSGIRQCARCFGPAKTRCSQCKSVWYWYAKFFTSAMI</sequence>
<gene>
    <name evidence="2" type="ORF">Sradi_0629900</name>
</gene>
<keyword evidence="1" id="KW-0812">Transmembrane</keyword>
<dbReference type="AlphaFoldDB" id="A0AAW2VJU0"/>
<proteinExistence type="predicted"/>
<comment type="caution">
    <text evidence="2">The sequence shown here is derived from an EMBL/GenBank/DDBJ whole genome shotgun (WGS) entry which is preliminary data.</text>
</comment>
<evidence type="ECO:0000256" key="1">
    <source>
        <dbReference type="SAM" id="Phobius"/>
    </source>
</evidence>
<organism evidence="2">
    <name type="scientific">Sesamum radiatum</name>
    <name type="common">Black benniseed</name>
    <dbReference type="NCBI Taxonomy" id="300843"/>
    <lineage>
        <taxon>Eukaryota</taxon>
        <taxon>Viridiplantae</taxon>
        <taxon>Streptophyta</taxon>
        <taxon>Embryophyta</taxon>
        <taxon>Tracheophyta</taxon>
        <taxon>Spermatophyta</taxon>
        <taxon>Magnoliopsida</taxon>
        <taxon>eudicotyledons</taxon>
        <taxon>Gunneridae</taxon>
        <taxon>Pentapetalae</taxon>
        <taxon>asterids</taxon>
        <taxon>lamiids</taxon>
        <taxon>Lamiales</taxon>
        <taxon>Pedaliaceae</taxon>
        <taxon>Sesamum</taxon>
    </lineage>
</organism>
<protein>
    <submittedName>
        <fullName evidence="2">Ubiquitin carboxyl-terminal hydrolase 15</fullName>
    </submittedName>
</protein>
<reference evidence="2" key="1">
    <citation type="submission" date="2020-06" db="EMBL/GenBank/DDBJ databases">
        <authorList>
            <person name="Li T."/>
            <person name="Hu X."/>
            <person name="Zhang T."/>
            <person name="Song X."/>
            <person name="Zhang H."/>
            <person name="Dai N."/>
            <person name="Sheng W."/>
            <person name="Hou X."/>
            <person name="Wei L."/>
        </authorList>
    </citation>
    <scope>NUCLEOTIDE SEQUENCE</scope>
    <source>
        <strain evidence="2">G02</strain>
        <tissue evidence="2">Leaf</tissue>
    </source>
</reference>
<dbReference type="EMBL" id="JACGWJ010000003">
    <property type="protein sequence ID" value="KAL0430039.1"/>
    <property type="molecule type" value="Genomic_DNA"/>
</dbReference>
<name>A0AAW2VJU0_SESRA</name>
<feature type="transmembrane region" description="Helical" evidence="1">
    <location>
        <begin position="12"/>
        <end position="30"/>
    </location>
</feature>
<evidence type="ECO:0000313" key="2">
    <source>
        <dbReference type="EMBL" id="KAL0430039.1"/>
    </source>
</evidence>